<evidence type="ECO:0000313" key="7">
    <source>
        <dbReference type="Proteomes" id="UP000245778"/>
    </source>
</evidence>
<dbReference type="OrthoDB" id="196195at2"/>
<comment type="subcellular location">
    <subcellularLocation>
        <location evidence="1">Carboxysome</location>
    </subcellularLocation>
</comment>
<dbReference type="EMBL" id="CP011307">
    <property type="protein sequence ID" value="ALP95024.1"/>
    <property type="molecule type" value="Genomic_DNA"/>
</dbReference>
<dbReference type="Proteomes" id="UP000064844">
    <property type="component" value="Chromosome"/>
</dbReference>
<name>A0A0S2W7Q6_9FIRM</name>
<evidence type="ECO:0000256" key="1">
    <source>
        <dbReference type="ARBA" id="ARBA00023587"/>
    </source>
</evidence>
<gene>
    <name evidence="5" type="ORF">C7373_105155</name>
    <name evidence="4" type="ORF">IB211_02633c</name>
</gene>
<evidence type="ECO:0000256" key="3">
    <source>
        <dbReference type="ARBA" id="ARBA00024446"/>
    </source>
</evidence>
<organism evidence="4 6">
    <name type="scientific">Intestinimonas butyriciproducens</name>
    <dbReference type="NCBI Taxonomy" id="1297617"/>
    <lineage>
        <taxon>Bacteria</taxon>
        <taxon>Bacillati</taxon>
        <taxon>Bacillota</taxon>
        <taxon>Clostridia</taxon>
        <taxon>Eubacteriales</taxon>
        <taxon>Intestinimonas</taxon>
    </lineage>
</organism>
<protein>
    <submittedName>
        <fullName evidence="4">Ethanolamine utilization polyhedral-body-like protein EutN</fullName>
    </submittedName>
    <submittedName>
        <fullName evidence="5">Ethanolamine utilization protein EutN</fullName>
    </submittedName>
</protein>
<evidence type="ECO:0000313" key="4">
    <source>
        <dbReference type="EMBL" id="ALP95024.1"/>
    </source>
</evidence>
<dbReference type="Proteomes" id="UP000245778">
    <property type="component" value="Unassembled WGS sequence"/>
</dbReference>
<dbReference type="RefSeq" id="WP_033117339.1">
    <property type="nucleotide sequence ID" value="NZ_CALICV010000088.1"/>
</dbReference>
<reference evidence="5 7" key="3">
    <citation type="submission" date="2018-04" db="EMBL/GenBank/DDBJ databases">
        <title>Genomic Encyclopedia of Type Strains, Phase IV (KMG-IV): sequencing the most valuable type-strain genomes for metagenomic binning, comparative biology and taxonomic classification.</title>
        <authorList>
            <person name="Goeker M."/>
        </authorList>
    </citation>
    <scope>NUCLEOTIDE SEQUENCE [LARGE SCALE GENOMIC DNA]</scope>
    <source>
        <strain evidence="5 7">DSM 26588</strain>
    </source>
</reference>
<evidence type="ECO:0000313" key="6">
    <source>
        <dbReference type="Proteomes" id="UP000064844"/>
    </source>
</evidence>
<dbReference type="GO" id="GO:0031470">
    <property type="term" value="C:carboxysome"/>
    <property type="evidence" value="ECO:0007669"/>
    <property type="project" value="UniProtKB-SubCell"/>
</dbReference>
<sequence length="82" mass="8309">MWLGIVIGNVWCTKKVSALTGQTFLLVAPEGHQGPALVCADQAGAGPGDRVLVTRGSGARVAAGESIPVDAAVVGIVDRVEQ</sequence>
<dbReference type="InterPro" id="IPR004992">
    <property type="entry name" value="EutN_CcmL"/>
</dbReference>
<accession>A0A0S2W7Q6</accession>
<keyword evidence="6" id="KW-1185">Reference proteome</keyword>
<dbReference type="AlphaFoldDB" id="A0A0S2W7Q6"/>
<dbReference type="EMBL" id="QEKK01000005">
    <property type="protein sequence ID" value="PVY54735.1"/>
    <property type="molecule type" value="Genomic_DNA"/>
</dbReference>
<dbReference type="Gene3D" id="2.40.50.220">
    <property type="entry name" value="EutN/Ccml"/>
    <property type="match status" value="1"/>
</dbReference>
<dbReference type="PANTHER" id="PTHR36539">
    <property type="entry name" value="ETHANOLAMINE UTILIZATION PROTEIN EUTN"/>
    <property type="match status" value="1"/>
</dbReference>
<evidence type="ECO:0000256" key="2">
    <source>
        <dbReference type="ARBA" id="ARBA00023669"/>
    </source>
</evidence>
<keyword evidence="3" id="KW-1283">Bacterial microcompartment</keyword>
<dbReference type="KEGG" id="ibu:IB211_02633c"/>
<reference evidence="6" key="2">
    <citation type="submission" date="2015-04" db="EMBL/GenBank/DDBJ databases">
        <title>A butyrogenic pathway from the amino acid lysine in a human gut commensal.</title>
        <authorList>
            <person name="de Vos W.M."/>
            <person name="Bui N.T.P."/>
            <person name="Plugge C.M."/>
            <person name="Ritari J."/>
        </authorList>
    </citation>
    <scope>NUCLEOTIDE SEQUENCE [LARGE SCALE GENOMIC DNA]</scope>
    <source>
        <strain evidence="6">AF211</strain>
    </source>
</reference>
<dbReference type="CDD" id="cd01614">
    <property type="entry name" value="EutN_CcmL"/>
    <property type="match status" value="1"/>
</dbReference>
<dbReference type="Pfam" id="PF03319">
    <property type="entry name" value="EutN_CcmL"/>
    <property type="match status" value="1"/>
</dbReference>
<dbReference type="GeneID" id="93230150"/>
<evidence type="ECO:0000313" key="5">
    <source>
        <dbReference type="EMBL" id="PVY54735.1"/>
    </source>
</evidence>
<dbReference type="InterPro" id="IPR036677">
    <property type="entry name" value="EutN_CcmL_sf"/>
</dbReference>
<dbReference type="eggNOG" id="COG4576">
    <property type="taxonomic scope" value="Bacteria"/>
</dbReference>
<dbReference type="STRING" id="1297617.IB211_02633c"/>
<keyword evidence="2" id="KW-1282">Carboxysome</keyword>
<reference evidence="4 6" key="1">
    <citation type="journal article" date="2015" name="Nat. Commun.">
        <title>Production of butyrate from lysine and the Amadori product fructoselysine by a human gut commensal.</title>
        <authorList>
            <person name="Bui T.P."/>
            <person name="Ritari J."/>
            <person name="Boeren S."/>
            <person name="de Waard P."/>
            <person name="Plugge C.M."/>
            <person name="de Vos W.M."/>
        </authorList>
    </citation>
    <scope>NUCLEOTIDE SEQUENCE [LARGE SCALE GENOMIC DNA]</scope>
    <source>
        <strain evidence="4 6">AF211</strain>
    </source>
</reference>
<dbReference type="SUPFAM" id="SSF159133">
    <property type="entry name" value="EutN/CcmL-like"/>
    <property type="match status" value="1"/>
</dbReference>
<proteinExistence type="predicted"/>
<dbReference type="PROSITE" id="PS51932">
    <property type="entry name" value="BMV"/>
    <property type="match status" value="1"/>
</dbReference>